<dbReference type="Proteomes" id="UP000284338">
    <property type="component" value="Unassembled WGS sequence"/>
</dbReference>
<reference evidence="2 3" key="1">
    <citation type="submission" date="2018-09" db="EMBL/GenBank/DDBJ databases">
        <title>Draft genome of a novel serratia sp. strain with antifungal activity.</title>
        <authorList>
            <person name="Dichmann S.I."/>
            <person name="Park B.P."/>
            <person name="Pathiraja D."/>
            <person name="Choi I.-G."/>
            <person name="Stougaard P."/>
            <person name="Hennessy R.C."/>
        </authorList>
    </citation>
    <scope>NUCLEOTIDE SEQUENCE [LARGE SCALE GENOMIC DNA]</scope>
    <source>
        <strain evidence="2 3">S40</strain>
    </source>
</reference>
<feature type="domain" description="Beta-ketoacyl synthase-like N-terminal" evidence="1">
    <location>
        <begin position="23"/>
        <end position="236"/>
    </location>
</feature>
<keyword evidence="3" id="KW-1185">Reference proteome</keyword>
<name>A0AA93BVC0_9GAMM</name>
<dbReference type="InterPro" id="IPR014030">
    <property type="entry name" value="Ketoacyl_synth_N"/>
</dbReference>
<dbReference type="AlphaFoldDB" id="A0AA93BVC0"/>
<organism evidence="2 3">
    <name type="scientific">Serratia inhibens</name>
    <dbReference type="NCBI Taxonomy" id="2338073"/>
    <lineage>
        <taxon>Bacteria</taxon>
        <taxon>Pseudomonadati</taxon>
        <taxon>Pseudomonadota</taxon>
        <taxon>Gammaproteobacteria</taxon>
        <taxon>Enterobacterales</taxon>
        <taxon>Yersiniaceae</taxon>
        <taxon>Serratia</taxon>
    </lineage>
</organism>
<dbReference type="EMBL" id="QYYG01000005">
    <property type="protein sequence ID" value="RJF54584.1"/>
    <property type="molecule type" value="Genomic_DNA"/>
</dbReference>
<comment type="caution">
    <text evidence="2">The sequence shown here is derived from an EMBL/GenBank/DDBJ whole genome shotgun (WGS) entry which is preliminary data.</text>
</comment>
<dbReference type="Pfam" id="PF13723">
    <property type="entry name" value="Ketoacyl-synt_2"/>
    <property type="match status" value="1"/>
</dbReference>
<evidence type="ECO:0000259" key="1">
    <source>
        <dbReference type="Pfam" id="PF13723"/>
    </source>
</evidence>
<dbReference type="Gene3D" id="3.40.47.10">
    <property type="match status" value="1"/>
</dbReference>
<protein>
    <submittedName>
        <fullName evidence="2">Beta-ketoacyl synthase</fullName>
    </submittedName>
</protein>
<dbReference type="InterPro" id="IPR016039">
    <property type="entry name" value="Thiolase-like"/>
</dbReference>
<evidence type="ECO:0000313" key="2">
    <source>
        <dbReference type="EMBL" id="RJF54584.1"/>
    </source>
</evidence>
<dbReference type="GO" id="GO:0016746">
    <property type="term" value="F:acyltransferase activity"/>
    <property type="evidence" value="ECO:0007669"/>
    <property type="project" value="InterPro"/>
</dbReference>
<gene>
    <name evidence="2" type="ORF">D4100_16000</name>
</gene>
<proteinExistence type="predicted"/>
<dbReference type="SUPFAM" id="SSF53901">
    <property type="entry name" value="Thiolase-like"/>
    <property type="match status" value="1"/>
</dbReference>
<dbReference type="RefSeq" id="WP_043913292.1">
    <property type="nucleotide sequence ID" value="NZ_QYYG01000005.1"/>
</dbReference>
<sequence length="238" mass="25899">MAGGMNILSWWAMAPDRGTREAWRQWATDKHPAAECQGALPGCSHIPMMSLRRMSIGTRLAVESGLILLNDHQADMAIFTSRHGELERTQKILRHLHQEQPLSPTDFAMSVHNTAAGWLTITANNTLPATSLAAGEDSFQQGMIEAQAVLATGSAERVLLVDFDGIVPEVYQPFVPANPFPYAVALLLEGAGSLNCRAVAPVADLCKEPQSLSFLRGWLGSDTEFAVPGPQHGWMWGR</sequence>
<evidence type="ECO:0000313" key="3">
    <source>
        <dbReference type="Proteomes" id="UP000284338"/>
    </source>
</evidence>
<accession>A0AA93BVC0</accession>